<keyword evidence="6 8" id="KW-1133">Transmembrane helix</keyword>
<feature type="transmembrane region" description="Helical" evidence="8">
    <location>
        <begin position="98"/>
        <end position="119"/>
    </location>
</feature>
<evidence type="ECO:0000256" key="3">
    <source>
        <dbReference type="ARBA" id="ARBA00022448"/>
    </source>
</evidence>
<keyword evidence="5 8" id="KW-0812">Transmembrane</keyword>
<dbReference type="PROSITE" id="PS50850">
    <property type="entry name" value="MFS"/>
    <property type="match status" value="1"/>
</dbReference>
<dbReference type="Gene3D" id="1.20.1720.10">
    <property type="entry name" value="Multidrug resistance protein D"/>
    <property type="match status" value="1"/>
</dbReference>
<evidence type="ECO:0000259" key="9">
    <source>
        <dbReference type="PROSITE" id="PS50850"/>
    </source>
</evidence>
<organism evidence="10 11">
    <name type="scientific">Hoeflea olei</name>
    <dbReference type="NCBI Taxonomy" id="1480615"/>
    <lineage>
        <taxon>Bacteria</taxon>
        <taxon>Pseudomonadati</taxon>
        <taxon>Pseudomonadota</taxon>
        <taxon>Alphaproteobacteria</taxon>
        <taxon>Hyphomicrobiales</taxon>
        <taxon>Rhizobiaceae</taxon>
        <taxon>Hoeflea</taxon>
    </lineage>
</organism>
<dbReference type="Pfam" id="PF07690">
    <property type="entry name" value="MFS_1"/>
    <property type="match status" value="1"/>
</dbReference>
<keyword evidence="3 8" id="KW-0813">Transport</keyword>
<evidence type="ECO:0000256" key="5">
    <source>
        <dbReference type="ARBA" id="ARBA00022692"/>
    </source>
</evidence>
<dbReference type="OrthoDB" id="9800416at2"/>
<dbReference type="GO" id="GO:0042910">
    <property type="term" value="F:xenobiotic transmembrane transporter activity"/>
    <property type="evidence" value="ECO:0007669"/>
    <property type="project" value="InterPro"/>
</dbReference>
<feature type="transmembrane region" description="Helical" evidence="8">
    <location>
        <begin position="74"/>
        <end position="92"/>
    </location>
</feature>
<comment type="similarity">
    <text evidence="2 8">Belongs to the major facilitator superfamily. Bcr/CmlA family.</text>
</comment>
<accession>A0A1C1YTS1</accession>
<keyword evidence="11" id="KW-1185">Reference proteome</keyword>
<feature type="transmembrane region" description="Helical" evidence="8">
    <location>
        <begin position="161"/>
        <end position="180"/>
    </location>
</feature>
<feature type="transmembrane region" description="Helical" evidence="8">
    <location>
        <begin position="210"/>
        <end position="235"/>
    </location>
</feature>
<dbReference type="InterPro" id="IPR036259">
    <property type="entry name" value="MFS_trans_sf"/>
</dbReference>
<evidence type="ECO:0000256" key="1">
    <source>
        <dbReference type="ARBA" id="ARBA00004651"/>
    </source>
</evidence>
<keyword evidence="4" id="KW-1003">Cell membrane</keyword>
<dbReference type="EMBL" id="LQZT01000023">
    <property type="protein sequence ID" value="OCW56846.1"/>
    <property type="molecule type" value="Genomic_DNA"/>
</dbReference>
<dbReference type="InterPro" id="IPR020846">
    <property type="entry name" value="MFS_dom"/>
</dbReference>
<evidence type="ECO:0000256" key="2">
    <source>
        <dbReference type="ARBA" id="ARBA00006236"/>
    </source>
</evidence>
<gene>
    <name evidence="10" type="ORF">AWJ14_06695</name>
</gene>
<dbReference type="CDD" id="cd17320">
    <property type="entry name" value="MFS_MdfA_MDR_like"/>
    <property type="match status" value="1"/>
</dbReference>
<feature type="transmembrane region" description="Helical" evidence="8">
    <location>
        <begin position="367"/>
        <end position="386"/>
    </location>
</feature>
<dbReference type="InterPro" id="IPR004812">
    <property type="entry name" value="Efflux_drug-R_Bcr/CmlA"/>
</dbReference>
<dbReference type="Proteomes" id="UP000094795">
    <property type="component" value="Unassembled WGS sequence"/>
</dbReference>
<feature type="transmembrane region" description="Helical" evidence="8">
    <location>
        <begin position="303"/>
        <end position="329"/>
    </location>
</feature>
<dbReference type="InterPro" id="IPR011701">
    <property type="entry name" value="MFS"/>
</dbReference>
<proteinExistence type="inferred from homology"/>
<dbReference type="STRING" id="1480615.AWJ14_06695"/>
<dbReference type="RefSeq" id="WP_066179759.1">
    <property type="nucleotide sequence ID" value="NZ_LQZT01000023.1"/>
</dbReference>
<evidence type="ECO:0000256" key="6">
    <source>
        <dbReference type="ARBA" id="ARBA00022989"/>
    </source>
</evidence>
<comment type="caution">
    <text evidence="8">Lacks conserved residue(s) required for the propagation of feature annotation.</text>
</comment>
<evidence type="ECO:0000256" key="4">
    <source>
        <dbReference type="ARBA" id="ARBA00022475"/>
    </source>
</evidence>
<evidence type="ECO:0000256" key="7">
    <source>
        <dbReference type="ARBA" id="ARBA00023136"/>
    </source>
</evidence>
<evidence type="ECO:0000313" key="11">
    <source>
        <dbReference type="Proteomes" id="UP000094795"/>
    </source>
</evidence>
<keyword evidence="7 8" id="KW-0472">Membrane</keyword>
<feature type="transmembrane region" description="Helical" evidence="8">
    <location>
        <begin position="45"/>
        <end position="62"/>
    </location>
</feature>
<dbReference type="GO" id="GO:1990961">
    <property type="term" value="P:xenobiotic detoxification by transmembrane export across the plasma membrane"/>
    <property type="evidence" value="ECO:0007669"/>
    <property type="project" value="InterPro"/>
</dbReference>
<keyword evidence="8" id="KW-0997">Cell inner membrane</keyword>
<evidence type="ECO:0000256" key="8">
    <source>
        <dbReference type="RuleBase" id="RU365088"/>
    </source>
</evidence>
<feature type="transmembrane region" description="Helical" evidence="8">
    <location>
        <begin position="131"/>
        <end position="155"/>
    </location>
</feature>
<dbReference type="AlphaFoldDB" id="A0A1C1YTS1"/>
<evidence type="ECO:0000313" key="10">
    <source>
        <dbReference type="EMBL" id="OCW56846.1"/>
    </source>
</evidence>
<feature type="domain" description="Major facilitator superfamily (MFS) profile" evidence="9">
    <location>
        <begin position="1"/>
        <end position="391"/>
    </location>
</feature>
<sequence>MSPYLRSAIVLGLLCASGPLAIDMYLPALPRIAESLNGTMVGAQLTITAYFIAYGLAQMVYGPLADMFGRRPPLMAGLALFLAGSLVCALAPDINWLVAGRIVQALGGAAAMVIPRAIIRDLHTGPRATRLMALVMLIISVSPMLAPLAGSGVIALSGWRAIFLVLAVVAALSITATLTLQPETLDPEHRVAVRLSAIGRGVRTLITDPVFMGLTFVGGFGMASFFVFLASASFVYTGYYGLSSTGFSLAFALNAAGFFTASQFAANLGDRLGVTRVIWLATAGFLGVTLLLAGLVWVGIDQFAVLVALLIAANACLGLVIPTVMVLALDDHGDIAGLASSLGGMLQMLCGGILTMLAGPFFDGTPLPMVAAIALAAVLAFAALGLSGATRGRGRGDALMA</sequence>
<dbReference type="NCBIfam" id="TIGR00710">
    <property type="entry name" value="efflux_Bcr_CflA"/>
    <property type="match status" value="1"/>
</dbReference>
<feature type="transmembrane region" description="Helical" evidence="8">
    <location>
        <begin position="247"/>
        <end position="265"/>
    </location>
</feature>
<feature type="transmembrane region" description="Helical" evidence="8">
    <location>
        <begin position="277"/>
        <end position="297"/>
    </location>
</feature>
<comment type="subcellular location">
    <subcellularLocation>
        <location evidence="8">Cell inner membrane</location>
        <topology evidence="8">Multi-pass membrane protein</topology>
    </subcellularLocation>
    <subcellularLocation>
        <location evidence="1">Cell membrane</location>
        <topology evidence="1">Multi-pass membrane protein</topology>
    </subcellularLocation>
</comment>
<dbReference type="PANTHER" id="PTHR23502:SF132">
    <property type="entry name" value="POLYAMINE TRANSPORTER 2-RELATED"/>
    <property type="match status" value="1"/>
</dbReference>
<protein>
    <recommendedName>
        <fullName evidence="8">Bcr/CflA family efflux transporter</fullName>
    </recommendedName>
</protein>
<dbReference type="GO" id="GO:0005886">
    <property type="term" value="C:plasma membrane"/>
    <property type="evidence" value="ECO:0007669"/>
    <property type="project" value="UniProtKB-SubCell"/>
</dbReference>
<comment type="caution">
    <text evidence="10">The sequence shown here is derived from an EMBL/GenBank/DDBJ whole genome shotgun (WGS) entry which is preliminary data.</text>
</comment>
<name>A0A1C1YTS1_9HYPH</name>
<dbReference type="SUPFAM" id="SSF103473">
    <property type="entry name" value="MFS general substrate transporter"/>
    <property type="match status" value="1"/>
</dbReference>
<dbReference type="PANTHER" id="PTHR23502">
    <property type="entry name" value="MAJOR FACILITATOR SUPERFAMILY"/>
    <property type="match status" value="1"/>
</dbReference>
<reference evidence="10 11" key="1">
    <citation type="submission" date="2015-12" db="EMBL/GenBank/DDBJ databases">
        <authorList>
            <person name="Shamseldin A."/>
            <person name="Moawad H."/>
            <person name="Abd El-Rahim W.M."/>
            <person name="Sadowsky M.J."/>
        </authorList>
    </citation>
    <scope>NUCLEOTIDE SEQUENCE [LARGE SCALE GENOMIC DNA]</scope>
    <source>
        <strain evidence="10 11">JC234</strain>
    </source>
</reference>